<feature type="region of interest" description="Disordered" evidence="1">
    <location>
        <begin position="1"/>
        <end position="82"/>
    </location>
</feature>
<organism evidence="2 3">
    <name type="scientific">Saxophila tyrrhenica</name>
    <dbReference type="NCBI Taxonomy" id="1690608"/>
    <lineage>
        <taxon>Eukaryota</taxon>
        <taxon>Fungi</taxon>
        <taxon>Dikarya</taxon>
        <taxon>Ascomycota</taxon>
        <taxon>Pezizomycotina</taxon>
        <taxon>Dothideomycetes</taxon>
        <taxon>Dothideomycetidae</taxon>
        <taxon>Mycosphaerellales</taxon>
        <taxon>Extremaceae</taxon>
        <taxon>Saxophila</taxon>
    </lineage>
</organism>
<dbReference type="AlphaFoldDB" id="A0AAV9NYX9"/>
<sequence length="268" mass="29332">MDGEGPVDIAISMRDSVLAGQKRKHEDIHEDIVDTQSPSSYAASTPETTAYPVFPSEAPVLPPPHYGPGPPDPEFPSEIPVMPPPHPRYGKAVGMGWDGRYRRYYYVYATGNMIWSEVITTPAPAGHPLEFPAVRRTPEESPFRSENNRSWNDANYQDNNVALTPRPTYAPHSARQAMVSQGTTSGNDGQRSGKKAKTEHEESEAMDVEFGEDAGAYESPESAVMDLAKAAAEEAAEAAEKAAMEETIREMQEDADELKMQSYGGLDV</sequence>
<reference evidence="2 3" key="1">
    <citation type="submission" date="2023-08" db="EMBL/GenBank/DDBJ databases">
        <title>Black Yeasts Isolated from many extreme environments.</title>
        <authorList>
            <person name="Coleine C."/>
            <person name="Stajich J.E."/>
            <person name="Selbmann L."/>
        </authorList>
    </citation>
    <scope>NUCLEOTIDE SEQUENCE [LARGE SCALE GENOMIC DNA]</scope>
    <source>
        <strain evidence="2 3">CCFEE 5935</strain>
    </source>
</reference>
<dbReference type="GeneID" id="89931517"/>
<gene>
    <name evidence="2" type="ORF">LTR77_010188</name>
</gene>
<protein>
    <recommendedName>
        <fullName evidence="4">WW domain-containing protein</fullName>
    </recommendedName>
</protein>
<feature type="compositionally biased region" description="Acidic residues" evidence="1">
    <location>
        <begin position="201"/>
        <end position="212"/>
    </location>
</feature>
<name>A0AAV9NYX9_9PEZI</name>
<evidence type="ECO:0000313" key="3">
    <source>
        <dbReference type="Proteomes" id="UP001337655"/>
    </source>
</evidence>
<feature type="region of interest" description="Disordered" evidence="1">
    <location>
        <begin position="163"/>
        <end position="231"/>
    </location>
</feature>
<dbReference type="Proteomes" id="UP001337655">
    <property type="component" value="Unassembled WGS sequence"/>
</dbReference>
<feature type="compositionally biased region" description="Polar residues" evidence="1">
    <location>
        <begin position="34"/>
        <end position="48"/>
    </location>
</feature>
<feature type="compositionally biased region" description="Pro residues" evidence="1">
    <location>
        <begin position="60"/>
        <end position="74"/>
    </location>
</feature>
<accession>A0AAV9NYX9</accession>
<dbReference type="EMBL" id="JAVRRT010000021">
    <property type="protein sequence ID" value="KAK5164097.1"/>
    <property type="molecule type" value="Genomic_DNA"/>
</dbReference>
<evidence type="ECO:0008006" key="4">
    <source>
        <dbReference type="Google" id="ProtNLM"/>
    </source>
</evidence>
<evidence type="ECO:0000313" key="2">
    <source>
        <dbReference type="EMBL" id="KAK5164097.1"/>
    </source>
</evidence>
<comment type="caution">
    <text evidence="2">The sequence shown here is derived from an EMBL/GenBank/DDBJ whole genome shotgun (WGS) entry which is preliminary data.</text>
</comment>
<keyword evidence="3" id="KW-1185">Reference proteome</keyword>
<dbReference type="RefSeq" id="XP_064654425.1">
    <property type="nucleotide sequence ID" value="XM_064807411.1"/>
</dbReference>
<feature type="compositionally biased region" description="Polar residues" evidence="1">
    <location>
        <begin position="178"/>
        <end position="190"/>
    </location>
</feature>
<evidence type="ECO:0000256" key="1">
    <source>
        <dbReference type="SAM" id="MobiDB-lite"/>
    </source>
</evidence>
<proteinExistence type="predicted"/>